<keyword evidence="3" id="KW-1185">Reference proteome</keyword>
<accession>A0A2N5SMX8</accession>
<dbReference type="EMBL" id="PGCJ01000917">
    <property type="protein sequence ID" value="PLW14602.1"/>
    <property type="molecule type" value="Genomic_DNA"/>
</dbReference>
<dbReference type="Proteomes" id="UP000235388">
    <property type="component" value="Unassembled WGS sequence"/>
</dbReference>
<name>A0A2N5SMX8_9BASI</name>
<protein>
    <submittedName>
        <fullName evidence="1">Uncharacterized protein</fullName>
    </submittedName>
</protein>
<evidence type="ECO:0000313" key="3">
    <source>
        <dbReference type="Proteomes" id="UP000235388"/>
    </source>
</evidence>
<reference evidence="3 4" key="1">
    <citation type="submission" date="2017-11" db="EMBL/GenBank/DDBJ databases">
        <title>De novo assembly and phasing of dikaryotic genomes from two isolates of Puccinia coronata f. sp. avenae, the causal agent of oat crown rust.</title>
        <authorList>
            <person name="Miller M.E."/>
            <person name="Zhang Y."/>
            <person name="Omidvar V."/>
            <person name="Sperschneider J."/>
            <person name="Schwessinger B."/>
            <person name="Raley C."/>
            <person name="Palmer J.M."/>
            <person name="Garnica D."/>
            <person name="Upadhyaya N."/>
            <person name="Rathjen J."/>
            <person name="Taylor J.M."/>
            <person name="Park R.F."/>
            <person name="Dodds P.N."/>
            <person name="Hirsch C.D."/>
            <person name="Kianian S.F."/>
            <person name="Figueroa M."/>
        </authorList>
    </citation>
    <scope>NUCLEOTIDE SEQUENCE [LARGE SCALE GENOMIC DNA]</scope>
    <source>
        <strain evidence="1">12NC29</strain>
        <strain evidence="2">12SD80</strain>
    </source>
</reference>
<evidence type="ECO:0000313" key="2">
    <source>
        <dbReference type="EMBL" id="PLW48476.1"/>
    </source>
</evidence>
<dbReference type="PANTHER" id="PTHR35871">
    <property type="entry name" value="EXPRESSED PROTEIN"/>
    <property type="match status" value="1"/>
</dbReference>
<evidence type="ECO:0000313" key="4">
    <source>
        <dbReference type="Proteomes" id="UP000235392"/>
    </source>
</evidence>
<sequence length="195" mass="21541">MAVWSPIPIIDPPGSFTLSTPSGQKTTNICPVPQPAGSDSWVYPFSPPPGPSPRQNNLMMDKWIIKTKPTPVRPVSSSIQSADPNINPNLESYILATHSNQQQETLQGSLGISLTNILNRYLSAPKVQPQPTVEEKARSQFEDLRNAITQATLQYEFKSKKDPSFKVPVSAIANLHKFNLLHRDYTLSHTPSPSN</sequence>
<dbReference type="AlphaFoldDB" id="A0A2N5SMX8"/>
<comment type="caution">
    <text evidence="1">The sequence shown here is derived from an EMBL/GenBank/DDBJ whole genome shotgun (WGS) entry which is preliminary data.</text>
</comment>
<gene>
    <name evidence="1" type="ORF">PCANC_20413</name>
    <name evidence="2" type="ORF">PCASD_04259</name>
</gene>
<proteinExistence type="predicted"/>
<dbReference type="Proteomes" id="UP000235392">
    <property type="component" value="Unassembled WGS sequence"/>
</dbReference>
<evidence type="ECO:0000313" key="1">
    <source>
        <dbReference type="EMBL" id="PLW14602.1"/>
    </source>
</evidence>
<organism evidence="1 3">
    <name type="scientific">Puccinia coronata f. sp. avenae</name>
    <dbReference type="NCBI Taxonomy" id="200324"/>
    <lineage>
        <taxon>Eukaryota</taxon>
        <taxon>Fungi</taxon>
        <taxon>Dikarya</taxon>
        <taxon>Basidiomycota</taxon>
        <taxon>Pucciniomycotina</taxon>
        <taxon>Pucciniomycetes</taxon>
        <taxon>Pucciniales</taxon>
        <taxon>Pucciniaceae</taxon>
        <taxon>Puccinia</taxon>
    </lineage>
</organism>
<dbReference type="PANTHER" id="PTHR35871:SF1">
    <property type="entry name" value="CXC1-LIKE CYSTEINE CLUSTER ASSOCIATED WITH KDZ TRANSPOSASES DOMAIN-CONTAINING PROTEIN"/>
    <property type="match status" value="1"/>
</dbReference>
<dbReference type="EMBL" id="PGCI01000023">
    <property type="protein sequence ID" value="PLW48476.1"/>
    <property type="molecule type" value="Genomic_DNA"/>
</dbReference>